<keyword evidence="2" id="KW-1185">Reference proteome</keyword>
<gene>
    <name evidence="1" type="ORF">BJ979_001636</name>
</gene>
<evidence type="ECO:0000313" key="1">
    <source>
        <dbReference type="EMBL" id="NYG99010.1"/>
    </source>
</evidence>
<evidence type="ECO:0000313" key="2">
    <source>
        <dbReference type="Proteomes" id="UP000553888"/>
    </source>
</evidence>
<organism evidence="1 2">
    <name type="scientific">Schumannella luteola</name>
    <dbReference type="NCBI Taxonomy" id="472059"/>
    <lineage>
        <taxon>Bacteria</taxon>
        <taxon>Bacillati</taxon>
        <taxon>Actinomycetota</taxon>
        <taxon>Actinomycetes</taxon>
        <taxon>Micrococcales</taxon>
        <taxon>Microbacteriaceae</taxon>
        <taxon>Schumannella</taxon>
    </lineage>
</organism>
<reference evidence="1 2" key="1">
    <citation type="submission" date="2020-07" db="EMBL/GenBank/DDBJ databases">
        <title>Sequencing the genomes of 1000 actinobacteria strains.</title>
        <authorList>
            <person name="Klenk H.-P."/>
        </authorList>
    </citation>
    <scope>NUCLEOTIDE SEQUENCE [LARGE SCALE GENOMIC DNA]</scope>
    <source>
        <strain evidence="1 2">DSM 23141</strain>
    </source>
</reference>
<proteinExistence type="predicted"/>
<dbReference type="AlphaFoldDB" id="A0A852YCF2"/>
<sequence length="123" mass="13647">MGKRKGAEVVDPRIRVEQAVRAVMMRREGADYADIATELRISEAEAAEITRVGYGRLAAQTADELRIEVEDRLNGLLRRAHLDLRFADSQSARTALYRTILAIEGRRAQLLGLDLPKAGTGDE</sequence>
<protein>
    <submittedName>
        <fullName evidence="1">Uncharacterized protein</fullName>
    </submittedName>
</protein>
<comment type="caution">
    <text evidence="1">The sequence shown here is derived from an EMBL/GenBank/DDBJ whole genome shotgun (WGS) entry which is preliminary data.</text>
</comment>
<dbReference type="RefSeq" id="WP_179566922.1">
    <property type="nucleotide sequence ID" value="NZ_JACBZY010000001.1"/>
</dbReference>
<dbReference type="Proteomes" id="UP000553888">
    <property type="component" value="Unassembled WGS sequence"/>
</dbReference>
<name>A0A852YCF2_9MICO</name>
<dbReference type="EMBL" id="JACBZY010000001">
    <property type="protein sequence ID" value="NYG99010.1"/>
    <property type="molecule type" value="Genomic_DNA"/>
</dbReference>
<accession>A0A852YCF2</accession>